<comment type="caution">
    <text evidence="2">The sequence shown here is derived from an EMBL/GenBank/DDBJ whole genome shotgun (WGS) entry which is preliminary data.</text>
</comment>
<dbReference type="AlphaFoldDB" id="A0AAJ1TV38"/>
<protein>
    <recommendedName>
        <fullName evidence="6">Lipoprotein</fullName>
    </recommendedName>
</protein>
<evidence type="ECO:0000313" key="3">
    <source>
        <dbReference type="EMBL" id="MER2288306.1"/>
    </source>
</evidence>
<feature type="signal peptide" evidence="1">
    <location>
        <begin position="1"/>
        <end position="20"/>
    </location>
</feature>
<evidence type="ECO:0000256" key="1">
    <source>
        <dbReference type="SAM" id="SignalP"/>
    </source>
</evidence>
<feature type="chain" id="PRO_5042472355" description="Lipoprotein" evidence="1">
    <location>
        <begin position="21"/>
        <end position="76"/>
    </location>
</feature>
<dbReference type="Proteomes" id="UP001223420">
    <property type="component" value="Unassembled WGS sequence"/>
</dbReference>
<dbReference type="EMBL" id="JBELQD010000006">
    <property type="protein sequence ID" value="MER2288306.1"/>
    <property type="molecule type" value="Genomic_DNA"/>
</dbReference>
<evidence type="ECO:0008006" key="6">
    <source>
        <dbReference type="Google" id="ProtNLM"/>
    </source>
</evidence>
<proteinExistence type="predicted"/>
<accession>A0AAJ1TV38</accession>
<dbReference type="RefSeq" id="WP_007563534.1">
    <property type="nucleotide sequence ID" value="NZ_JAJALK010000005.1"/>
</dbReference>
<sequence>MKRVVLLLAVSAVLSACNSANRPGRGELFMSDADIAAKDEAICRGYGAEPGTPEFVQCRAMQDQRRDAARDGRRNG</sequence>
<organism evidence="2 4">
    <name type="scientific">Methylobacterium brachiatum</name>
    <dbReference type="NCBI Taxonomy" id="269660"/>
    <lineage>
        <taxon>Bacteria</taxon>
        <taxon>Pseudomonadati</taxon>
        <taxon>Pseudomonadota</taxon>
        <taxon>Alphaproteobacteria</taxon>
        <taxon>Hyphomicrobiales</taxon>
        <taxon>Methylobacteriaceae</taxon>
        <taxon>Methylobacterium</taxon>
    </lineage>
</organism>
<dbReference type="Proteomes" id="UP001432995">
    <property type="component" value="Unassembled WGS sequence"/>
</dbReference>
<keyword evidence="1" id="KW-0732">Signal</keyword>
<keyword evidence="5" id="KW-1185">Reference proteome</keyword>
<evidence type="ECO:0000313" key="2">
    <source>
        <dbReference type="EMBL" id="MDQ0543887.1"/>
    </source>
</evidence>
<evidence type="ECO:0000313" key="4">
    <source>
        <dbReference type="Proteomes" id="UP001223420"/>
    </source>
</evidence>
<reference evidence="2" key="1">
    <citation type="submission" date="2023-07" db="EMBL/GenBank/DDBJ databases">
        <title>Genomic Encyclopedia of Type Strains, Phase IV (KMG-IV): sequencing the most valuable type-strain genomes for metagenomic binning, comparative biology and taxonomic classification.</title>
        <authorList>
            <person name="Goeker M."/>
        </authorList>
    </citation>
    <scope>NUCLEOTIDE SEQUENCE</scope>
    <source>
        <strain evidence="2">DSM 19569</strain>
    </source>
</reference>
<gene>
    <name evidence="3" type="ORF">ABS770_08570</name>
    <name evidence="2" type="ORF">QO001_002816</name>
</gene>
<dbReference type="EMBL" id="JAUSWL010000004">
    <property type="protein sequence ID" value="MDQ0543887.1"/>
    <property type="molecule type" value="Genomic_DNA"/>
</dbReference>
<name>A0AAJ1TV38_9HYPH</name>
<dbReference type="PROSITE" id="PS51257">
    <property type="entry name" value="PROKAR_LIPOPROTEIN"/>
    <property type="match status" value="1"/>
</dbReference>
<evidence type="ECO:0000313" key="5">
    <source>
        <dbReference type="Proteomes" id="UP001432995"/>
    </source>
</evidence>
<reference evidence="3" key="2">
    <citation type="submission" date="2024-06" db="EMBL/GenBank/DDBJ databases">
        <authorList>
            <person name="Campbell A.G."/>
        </authorList>
    </citation>
    <scope>NUCLEOTIDE SEQUENCE</scope>
    <source>
        <strain evidence="3">EM17</strain>
    </source>
</reference>